<dbReference type="EMBL" id="CM043021">
    <property type="protein sequence ID" value="KAI4457484.1"/>
    <property type="molecule type" value="Genomic_DNA"/>
</dbReference>
<keyword evidence="2" id="KW-1185">Reference proteome</keyword>
<name>A0ACB9SQA7_HOLOL</name>
<sequence length="304" mass="35010">MEMTDKAVSTEDLCLNSPVGNVRDSQELQQHRPNSTCIEVARLEGVLNTLLENKVEAIKNDKTSSLHSSPKMLLNRFRIISTSESVSSKDKDSAHSQHSQTYRKHKRRKNSDEIGLAKPHKSKRSGRSKQRICSSSPESPNRYTLNRCCERSPQHSDEEANQAFLPYQSDCHMDDCHKMHHHCCCRHDNNADIQMSFDEDYVSLRIDDFGDFDDIEEDVMMTHEALKRARRKRRKRRKRRMKRQLAIAALPVPVDENVKVLDPDELPQRARWTIVATACLLLFMCLLLVGVTLRMAPIIDDMGK</sequence>
<dbReference type="Proteomes" id="UP001056778">
    <property type="component" value="Chromosome 7"/>
</dbReference>
<reference evidence="1" key="1">
    <citation type="submission" date="2022-04" db="EMBL/GenBank/DDBJ databases">
        <title>Chromosome-scale genome assembly of Holotrichia oblita Faldermann.</title>
        <authorList>
            <person name="Rongchong L."/>
        </authorList>
    </citation>
    <scope>NUCLEOTIDE SEQUENCE</scope>
    <source>
        <strain evidence="1">81SQS9</strain>
    </source>
</reference>
<proteinExistence type="predicted"/>
<accession>A0ACB9SQA7</accession>
<protein>
    <submittedName>
        <fullName evidence="1">Uncharacterized protein</fullName>
    </submittedName>
</protein>
<evidence type="ECO:0000313" key="1">
    <source>
        <dbReference type="EMBL" id="KAI4457484.1"/>
    </source>
</evidence>
<gene>
    <name evidence="1" type="ORF">MML48_7g00007033</name>
</gene>
<organism evidence="1 2">
    <name type="scientific">Holotrichia oblita</name>
    <name type="common">Chafer beetle</name>
    <dbReference type="NCBI Taxonomy" id="644536"/>
    <lineage>
        <taxon>Eukaryota</taxon>
        <taxon>Metazoa</taxon>
        <taxon>Ecdysozoa</taxon>
        <taxon>Arthropoda</taxon>
        <taxon>Hexapoda</taxon>
        <taxon>Insecta</taxon>
        <taxon>Pterygota</taxon>
        <taxon>Neoptera</taxon>
        <taxon>Endopterygota</taxon>
        <taxon>Coleoptera</taxon>
        <taxon>Polyphaga</taxon>
        <taxon>Scarabaeiformia</taxon>
        <taxon>Scarabaeidae</taxon>
        <taxon>Melolonthinae</taxon>
        <taxon>Holotrichia</taxon>
    </lineage>
</organism>
<comment type="caution">
    <text evidence="1">The sequence shown here is derived from an EMBL/GenBank/DDBJ whole genome shotgun (WGS) entry which is preliminary data.</text>
</comment>
<evidence type="ECO:0000313" key="2">
    <source>
        <dbReference type="Proteomes" id="UP001056778"/>
    </source>
</evidence>